<reference evidence="1" key="1">
    <citation type="submission" date="2023-11" db="EMBL/GenBank/DDBJ databases">
        <authorList>
            <person name="Poullet M."/>
        </authorList>
    </citation>
    <scope>NUCLEOTIDE SEQUENCE</scope>
    <source>
        <strain evidence="1">E1834</strain>
    </source>
</reference>
<gene>
    <name evidence="1" type="ORF">MENTE1834_LOCUS24972</name>
</gene>
<keyword evidence="2" id="KW-1185">Reference proteome</keyword>
<proteinExistence type="predicted"/>
<dbReference type="EMBL" id="CAVMJV010000034">
    <property type="protein sequence ID" value="CAK5077938.1"/>
    <property type="molecule type" value="Genomic_DNA"/>
</dbReference>
<sequence>MENVDINVVDKKLFEGKILSSQAKIGDISKVYEDLILLEDGVNRNLRATNRNITHLENNLKGIEDGANAGFEEVAKRIDIVGEDVNKLDEKVESIRTEFQDRDNLEFDELRSSGAANLLRANSRPAVIPPPPPPKHNSQSASTSNSNTITTSSLGKKANNNLNENKNNQNNGQELNVLNEIGTSGPQLNVFTGEVASAFDEWAIRFRDYVEVFGSTWTEMEKLNRLKLYLGAQARQIFENLLVTERNTLANALMNIRAKLDSPHFRELAYKRLAACYQREGESVSEFIKRLVPLVNTTSSHAPNDT</sequence>
<dbReference type="Proteomes" id="UP001497535">
    <property type="component" value="Unassembled WGS sequence"/>
</dbReference>
<protein>
    <submittedName>
        <fullName evidence="1">Uncharacterized protein</fullName>
    </submittedName>
</protein>
<name>A0ACB0ZGD2_MELEN</name>
<organism evidence="1 2">
    <name type="scientific">Meloidogyne enterolobii</name>
    <name type="common">Root-knot nematode worm</name>
    <name type="synonym">Meloidogyne mayaguensis</name>
    <dbReference type="NCBI Taxonomy" id="390850"/>
    <lineage>
        <taxon>Eukaryota</taxon>
        <taxon>Metazoa</taxon>
        <taxon>Ecdysozoa</taxon>
        <taxon>Nematoda</taxon>
        <taxon>Chromadorea</taxon>
        <taxon>Rhabditida</taxon>
        <taxon>Tylenchina</taxon>
        <taxon>Tylenchomorpha</taxon>
        <taxon>Tylenchoidea</taxon>
        <taxon>Meloidogynidae</taxon>
        <taxon>Meloidogyninae</taxon>
        <taxon>Meloidogyne</taxon>
    </lineage>
</organism>
<comment type="caution">
    <text evidence="1">The sequence shown here is derived from an EMBL/GenBank/DDBJ whole genome shotgun (WGS) entry which is preliminary data.</text>
</comment>
<evidence type="ECO:0000313" key="2">
    <source>
        <dbReference type="Proteomes" id="UP001497535"/>
    </source>
</evidence>
<evidence type="ECO:0000313" key="1">
    <source>
        <dbReference type="EMBL" id="CAK5077938.1"/>
    </source>
</evidence>
<accession>A0ACB0ZGD2</accession>